<evidence type="ECO:0000256" key="1">
    <source>
        <dbReference type="ARBA" id="ARBA00003408"/>
    </source>
</evidence>
<protein>
    <recommendedName>
        <fullName evidence="3">Probable multidrug resistance protein NorM</fullName>
    </recommendedName>
    <alternativeName>
        <fullName evidence="5">Multidrug-efflux transporter</fullName>
    </alternativeName>
</protein>
<evidence type="ECO:0000256" key="3">
    <source>
        <dbReference type="ARBA" id="ARBA00020268"/>
    </source>
</evidence>
<keyword evidence="4" id="KW-0813">Transport</keyword>
<dbReference type="InterPro" id="IPR002528">
    <property type="entry name" value="MATE_fam"/>
</dbReference>
<comment type="similarity">
    <text evidence="2">Belongs to the multi antimicrobial extrusion (MATE) (TC 2.A.66.1) family.</text>
</comment>
<dbReference type="Proteomes" id="UP001500121">
    <property type="component" value="Unassembled WGS sequence"/>
</dbReference>
<evidence type="ECO:0000256" key="6">
    <source>
        <dbReference type="SAM" id="Phobius"/>
    </source>
</evidence>
<comment type="caution">
    <text evidence="7">The sequence shown here is derived from an EMBL/GenBank/DDBJ whole genome shotgun (WGS) entry which is preliminary data.</text>
</comment>
<feature type="transmembrane region" description="Helical" evidence="6">
    <location>
        <begin position="134"/>
        <end position="155"/>
    </location>
</feature>
<evidence type="ECO:0000313" key="8">
    <source>
        <dbReference type="Proteomes" id="UP001500121"/>
    </source>
</evidence>
<dbReference type="PANTHER" id="PTHR43298:SF2">
    <property type="entry name" value="FMN_FAD EXPORTER YEEO-RELATED"/>
    <property type="match status" value="1"/>
</dbReference>
<feature type="transmembrane region" description="Helical" evidence="6">
    <location>
        <begin position="190"/>
        <end position="210"/>
    </location>
</feature>
<feature type="transmembrane region" description="Helical" evidence="6">
    <location>
        <begin position="12"/>
        <end position="31"/>
    </location>
</feature>
<feature type="transmembrane region" description="Helical" evidence="6">
    <location>
        <begin position="246"/>
        <end position="269"/>
    </location>
</feature>
<feature type="transmembrane region" description="Helical" evidence="6">
    <location>
        <begin position="275"/>
        <end position="298"/>
    </location>
</feature>
<keyword evidence="6" id="KW-1133">Transmembrane helix</keyword>
<feature type="transmembrane region" description="Helical" evidence="6">
    <location>
        <begin position="43"/>
        <end position="67"/>
    </location>
</feature>
<dbReference type="EMBL" id="BAABLP010000001">
    <property type="protein sequence ID" value="GAA4736663.1"/>
    <property type="molecule type" value="Genomic_DNA"/>
</dbReference>
<dbReference type="Pfam" id="PF01554">
    <property type="entry name" value="MatE"/>
    <property type="match status" value="2"/>
</dbReference>
<gene>
    <name evidence="7" type="ORF">GCM10025783_03600</name>
</gene>
<feature type="transmembrane region" description="Helical" evidence="6">
    <location>
        <begin position="378"/>
        <end position="400"/>
    </location>
</feature>
<evidence type="ECO:0000256" key="5">
    <source>
        <dbReference type="ARBA" id="ARBA00031636"/>
    </source>
</evidence>
<keyword evidence="6" id="KW-0812">Transmembrane</keyword>
<keyword evidence="8" id="KW-1185">Reference proteome</keyword>
<sequence>MVALRSVHDRAIAGLALPSLGALLAEPVFVATDTALVGHLGPVALGGLGVAGTVVQTAVGLLVLLAYATTPAVARRLGADDRAGAMRAGVDGLWLALGVGVLLAVVGAAAGPGLVDLFGATEAVERAALQYLRIAVWGLPGMLVVIAATGFLRGLRDVRTPLVVAGAGFAANAALNAALIYGAALGVAGSAAGTVAAQTGMAAVLGAVCLRHARREGVGVLPGRGGVLGAARAGGWLLLRTLSLRIALVGTVIAATAHGTTALAATQVVSSLAAVLWLGLDALAIAGQALIGHALGAADVREARAVLRRLLELAAAAGLVLGVATAALAPVLGRVFTADPAVLAAVPGAVLVLALSLPLSAVVFALDGVLIGAGDGRYLALAGLANLVVVLPLLALVTAADLPVPAAVAAVQAVFVLAYSAARATTLLLRVRTGRWARVGD</sequence>
<dbReference type="RefSeq" id="WP_345479207.1">
    <property type="nucleotide sequence ID" value="NZ_BAABLP010000001.1"/>
</dbReference>
<accession>A0ABP8YSW9</accession>
<feature type="transmembrane region" description="Helical" evidence="6">
    <location>
        <begin position="310"/>
        <end position="329"/>
    </location>
</feature>
<keyword evidence="6" id="KW-0472">Membrane</keyword>
<feature type="transmembrane region" description="Helical" evidence="6">
    <location>
        <begin position="406"/>
        <end position="429"/>
    </location>
</feature>
<feature type="transmembrane region" description="Helical" evidence="6">
    <location>
        <begin position="341"/>
        <end position="366"/>
    </location>
</feature>
<dbReference type="NCBIfam" id="TIGR00797">
    <property type="entry name" value="matE"/>
    <property type="match status" value="1"/>
</dbReference>
<proteinExistence type="inferred from homology"/>
<feature type="transmembrane region" description="Helical" evidence="6">
    <location>
        <begin position="92"/>
        <end position="114"/>
    </location>
</feature>
<dbReference type="InterPro" id="IPR050222">
    <property type="entry name" value="MATE_MdtK"/>
</dbReference>
<dbReference type="PANTHER" id="PTHR43298">
    <property type="entry name" value="MULTIDRUG RESISTANCE PROTEIN NORM-RELATED"/>
    <property type="match status" value="1"/>
</dbReference>
<feature type="transmembrane region" description="Helical" evidence="6">
    <location>
        <begin position="162"/>
        <end position="184"/>
    </location>
</feature>
<name>A0ABP8YSW9_9MICO</name>
<evidence type="ECO:0000256" key="2">
    <source>
        <dbReference type="ARBA" id="ARBA00010199"/>
    </source>
</evidence>
<comment type="function">
    <text evidence="1">Multidrug efflux pump.</text>
</comment>
<reference evidence="8" key="1">
    <citation type="journal article" date="2019" name="Int. J. Syst. Evol. Microbiol.">
        <title>The Global Catalogue of Microorganisms (GCM) 10K type strain sequencing project: providing services to taxonomists for standard genome sequencing and annotation.</title>
        <authorList>
            <consortium name="The Broad Institute Genomics Platform"/>
            <consortium name="The Broad Institute Genome Sequencing Center for Infectious Disease"/>
            <person name="Wu L."/>
            <person name="Ma J."/>
        </authorList>
    </citation>
    <scope>NUCLEOTIDE SEQUENCE [LARGE SCALE GENOMIC DNA]</scope>
    <source>
        <strain evidence="8">JCM 19015</strain>
    </source>
</reference>
<organism evidence="7 8">
    <name type="scientific">Amnibacterium soli</name>
    <dbReference type="NCBI Taxonomy" id="1282736"/>
    <lineage>
        <taxon>Bacteria</taxon>
        <taxon>Bacillati</taxon>
        <taxon>Actinomycetota</taxon>
        <taxon>Actinomycetes</taxon>
        <taxon>Micrococcales</taxon>
        <taxon>Microbacteriaceae</taxon>
        <taxon>Amnibacterium</taxon>
    </lineage>
</organism>
<evidence type="ECO:0000256" key="4">
    <source>
        <dbReference type="ARBA" id="ARBA00022448"/>
    </source>
</evidence>
<evidence type="ECO:0000313" key="7">
    <source>
        <dbReference type="EMBL" id="GAA4736663.1"/>
    </source>
</evidence>